<feature type="transmembrane region" description="Helical" evidence="7">
    <location>
        <begin position="94"/>
        <end position="123"/>
    </location>
</feature>
<feature type="transmembrane region" description="Helical" evidence="7">
    <location>
        <begin position="51"/>
        <end position="74"/>
    </location>
</feature>
<dbReference type="Proteomes" id="UP000284841">
    <property type="component" value="Unassembled WGS sequence"/>
</dbReference>
<dbReference type="RefSeq" id="WP_118333858.1">
    <property type="nucleotide sequence ID" value="NZ_AP025567.1"/>
</dbReference>
<feature type="transmembrane region" description="Helical" evidence="7">
    <location>
        <begin position="244"/>
        <end position="263"/>
    </location>
</feature>
<evidence type="ECO:0000313" key="10">
    <source>
        <dbReference type="Proteomes" id="UP000284841"/>
    </source>
</evidence>
<proteinExistence type="predicted"/>
<evidence type="ECO:0000259" key="8">
    <source>
        <dbReference type="Pfam" id="PF06808"/>
    </source>
</evidence>
<feature type="transmembrane region" description="Helical" evidence="7">
    <location>
        <begin position="327"/>
        <end position="344"/>
    </location>
</feature>
<keyword evidence="6 7" id="KW-0472">Membrane</keyword>
<feature type="transmembrane region" description="Helical" evidence="7">
    <location>
        <begin position="351"/>
        <end position="375"/>
    </location>
</feature>
<feature type="transmembrane region" description="Helical" evidence="7">
    <location>
        <begin position="135"/>
        <end position="162"/>
    </location>
</feature>
<dbReference type="PANTHER" id="PTHR33362:SF2">
    <property type="entry name" value="TRAP TRANSPORTER LARGE PERMEASE PROTEIN"/>
    <property type="match status" value="1"/>
</dbReference>
<dbReference type="GO" id="GO:0022857">
    <property type="term" value="F:transmembrane transporter activity"/>
    <property type="evidence" value="ECO:0007669"/>
    <property type="project" value="TreeGrafter"/>
</dbReference>
<dbReference type="InterPro" id="IPR004681">
    <property type="entry name" value="TRAP_DctM"/>
</dbReference>
<evidence type="ECO:0000313" key="9">
    <source>
        <dbReference type="EMBL" id="RHJ89833.1"/>
    </source>
</evidence>
<dbReference type="PANTHER" id="PTHR33362">
    <property type="entry name" value="SIALIC ACID TRAP TRANSPORTER PERMEASE PROTEIN SIAT-RELATED"/>
    <property type="match status" value="1"/>
</dbReference>
<dbReference type="NCBIfam" id="TIGR00786">
    <property type="entry name" value="dctM"/>
    <property type="match status" value="1"/>
</dbReference>
<accession>A0A415E7Q1</accession>
<dbReference type="AlphaFoldDB" id="A0A415E7Q1"/>
<sequence>MMYLGIFLLIFLLLALIRVPIPFAMGIGAILTLILAGGSTVAIAQSMFRSINIFTFLAIPAFIFAGDLMSASGISSAIMRFANAIFGRIRGAAGAVTIVTCMLFGAITGSSLATITGIGGMMLPELEKAGYAKKYATALISACGFLGILIPPSIPGILYSMMAGENLMKVWLCTVTPGIAIGACYIFINYMKYGRTTAKIQEPFQFNQYIFNIGRETMNSLSALLMPVIIFYGIYGGIFTPTEAGAVAVAYGLIVGWVIKPLVTKVRKKEIYRPEKKLIPLLSDGAVSSSTIAMLNVFATVAGTMITYTRIPAMLTQAMLSITDSKIIFLLILNVLLIIVGMFMETNSSILLLGPILIPVATSFGVDPIHFAGIMLLNLEIGMITPPFAANLFVGCRVGKMNMNEVLPSMIPFYIASFGVLMVTTYCPAIATWLPNLIG</sequence>
<gene>
    <name evidence="9" type="ORF">DW099_04515</name>
</gene>
<evidence type="ECO:0000256" key="2">
    <source>
        <dbReference type="ARBA" id="ARBA00022475"/>
    </source>
</evidence>
<dbReference type="PIRSF" id="PIRSF006066">
    <property type="entry name" value="HI0050"/>
    <property type="match status" value="1"/>
</dbReference>
<feature type="transmembrane region" description="Helical" evidence="7">
    <location>
        <begin position="411"/>
        <end position="434"/>
    </location>
</feature>
<feature type="transmembrane region" description="Helical" evidence="7">
    <location>
        <begin position="284"/>
        <end position="307"/>
    </location>
</feature>
<evidence type="ECO:0000256" key="7">
    <source>
        <dbReference type="SAM" id="Phobius"/>
    </source>
</evidence>
<reference evidence="9 10" key="1">
    <citation type="submission" date="2018-08" db="EMBL/GenBank/DDBJ databases">
        <title>A genome reference for cultivated species of the human gut microbiota.</title>
        <authorList>
            <person name="Zou Y."/>
            <person name="Xue W."/>
            <person name="Luo G."/>
        </authorList>
    </citation>
    <scope>NUCLEOTIDE SEQUENCE [LARGE SCALE GENOMIC DNA]</scope>
    <source>
        <strain evidence="9 10">AM07-24</strain>
    </source>
</reference>
<evidence type="ECO:0000256" key="6">
    <source>
        <dbReference type="ARBA" id="ARBA00023136"/>
    </source>
</evidence>
<feature type="transmembrane region" description="Helical" evidence="7">
    <location>
        <begin position="168"/>
        <end position="188"/>
    </location>
</feature>
<dbReference type="InterPro" id="IPR010656">
    <property type="entry name" value="DctM"/>
</dbReference>
<feature type="transmembrane region" description="Helical" evidence="7">
    <location>
        <begin position="221"/>
        <end position="238"/>
    </location>
</feature>
<dbReference type="OrthoDB" id="9785600at2"/>
<name>A0A415E7Q1_9FIRM</name>
<evidence type="ECO:0000256" key="5">
    <source>
        <dbReference type="ARBA" id="ARBA00022989"/>
    </source>
</evidence>
<keyword evidence="5 7" id="KW-1133">Transmembrane helix</keyword>
<feature type="transmembrane region" description="Helical" evidence="7">
    <location>
        <begin position="28"/>
        <end position="44"/>
    </location>
</feature>
<comment type="subcellular location">
    <subcellularLocation>
        <location evidence="1">Cell inner membrane</location>
        <topology evidence="1">Multi-pass membrane protein</topology>
    </subcellularLocation>
</comment>
<dbReference type="Pfam" id="PF06808">
    <property type="entry name" value="DctM"/>
    <property type="match status" value="1"/>
</dbReference>
<feature type="domain" description="TRAP C4-dicarboxylate transport system permease DctM subunit" evidence="8">
    <location>
        <begin position="8"/>
        <end position="430"/>
    </location>
</feature>
<protein>
    <submittedName>
        <fullName evidence="9">TRAP transporter large permease</fullName>
    </submittedName>
</protein>
<organism evidence="9 10">
    <name type="scientific">Emergencia timonensis</name>
    <dbReference type="NCBI Taxonomy" id="1776384"/>
    <lineage>
        <taxon>Bacteria</taxon>
        <taxon>Bacillati</taxon>
        <taxon>Bacillota</taxon>
        <taxon>Clostridia</taxon>
        <taxon>Peptostreptococcales</taxon>
        <taxon>Anaerovoracaceae</taxon>
        <taxon>Emergencia</taxon>
    </lineage>
</organism>
<keyword evidence="2" id="KW-1003">Cell membrane</keyword>
<keyword evidence="10" id="KW-1185">Reference proteome</keyword>
<evidence type="ECO:0000256" key="1">
    <source>
        <dbReference type="ARBA" id="ARBA00004429"/>
    </source>
</evidence>
<evidence type="ECO:0000256" key="4">
    <source>
        <dbReference type="ARBA" id="ARBA00022692"/>
    </source>
</evidence>
<dbReference type="EMBL" id="QRMS01000001">
    <property type="protein sequence ID" value="RHJ89833.1"/>
    <property type="molecule type" value="Genomic_DNA"/>
</dbReference>
<evidence type="ECO:0000256" key="3">
    <source>
        <dbReference type="ARBA" id="ARBA00022519"/>
    </source>
</evidence>
<dbReference type="STRING" id="1776384.GCA_900086585_03191"/>
<dbReference type="GO" id="GO:0005886">
    <property type="term" value="C:plasma membrane"/>
    <property type="evidence" value="ECO:0007669"/>
    <property type="project" value="UniProtKB-SubCell"/>
</dbReference>
<feature type="transmembrane region" description="Helical" evidence="7">
    <location>
        <begin position="381"/>
        <end position="399"/>
    </location>
</feature>
<keyword evidence="3" id="KW-0997">Cell inner membrane</keyword>
<comment type="caution">
    <text evidence="9">The sequence shown here is derived from an EMBL/GenBank/DDBJ whole genome shotgun (WGS) entry which is preliminary data.</text>
</comment>
<keyword evidence="4 7" id="KW-0812">Transmembrane</keyword>